<dbReference type="Gene3D" id="3.50.50.60">
    <property type="entry name" value="FAD/NAD(P)-binding domain"/>
    <property type="match status" value="2"/>
</dbReference>
<dbReference type="PANTHER" id="PTHR13847:SF289">
    <property type="entry name" value="GLYCINE OXIDASE"/>
    <property type="match status" value="1"/>
</dbReference>
<evidence type="ECO:0000313" key="3">
    <source>
        <dbReference type="EMBL" id="MCK8785858.1"/>
    </source>
</evidence>
<protein>
    <submittedName>
        <fullName evidence="3">FAD-binding oxidoreductase</fullName>
    </submittedName>
</protein>
<dbReference type="SUPFAM" id="SSF51905">
    <property type="entry name" value="FAD/NAD(P)-binding domain"/>
    <property type="match status" value="1"/>
</dbReference>
<evidence type="ECO:0000259" key="2">
    <source>
        <dbReference type="Pfam" id="PF01266"/>
    </source>
</evidence>
<dbReference type="GO" id="GO:0005737">
    <property type="term" value="C:cytoplasm"/>
    <property type="evidence" value="ECO:0007669"/>
    <property type="project" value="TreeGrafter"/>
</dbReference>
<sequence length="418" mass="45313">MTEPMQADVVVLGGGIVGVSAAVHLQKRGRQVALLDRRAPGEETSFGNAGLIQRECVFPRAFPREVFDLARIARNGSIDAYYHLSALPALAGPLYRYWRESAPDRYAEIVLHYSRLIATCTDEHLALAGEAGAMDLLRHTGWMQLHSEAATLERELAHAEVAKRDFAVNYTVLDPATLAAAEPALREGFAGALHWTDPYAVIDPHGLTMAYLGLFERLGGKVFLGDAATLARDGAGWTVRTRAGALRAREAVVALGAWSGKVTAPLGYDPPLFGKRGYHMHYGMRGNAVLNHPVLDVANGYMLVPMRAGVRLTTGAEFATLDSPPTPVQLGRAEPKARALLPQLGERLDPKPWMGTRPCTPDMMPIVGAAPGQPGLWFDFGHAHQGLTLGPTTGRLLAEMMTGEEPFLDPVPYRADRF</sequence>
<dbReference type="AlphaFoldDB" id="A0A9X1YAI8"/>
<feature type="domain" description="FAD dependent oxidoreductase" evidence="2">
    <location>
        <begin position="8"/>
        <end position="400"/>
    </location>
</feature>
<dbReference type="PANTHER" id="PTHR13847">
    <property type="entry name" value="SARCOSINE DEHYDROGENASE-RELATED"/>
    <property type="match status" value="1"/>
</dbReference>
<dbReference type="Gene3D" id="3.30.9.10">
    <property type="entry name" value="D-Amino Acid Oxidase, subunit A, domain 2"/>
    <property type="match status" value="1"/>
</dbReference>
<dbReference type="GO" id="GO:0016491">
    <property type="term" value="F:oxidoreductase activity"/>
    <property type="evidence" value="ECO:0007669"/>
    <property type="project" value="UniProtKB-KW"/>
</dbReference>
<keyword evidence="4" id="KW-1185">Reference proteome</keyword>
<evidence type="ECO:0000313" key="4">
    <source>
        <dbReference type="Proteomes" id="UP001139516"/>
    </source>
</evidence>
<dbReference type="Pfam" id="PF01266">
    <property type="entry name" value="DAO"/>
    <property type="match status" value="1"/>
</dbReference>
<evidence type="ECO:0000256" key="1">
    <source>
        <dbReference type="ARBA" id="ARBA00023002"/>
    </source>
</evidence>
<dbReference type="RefSeq" id="WP_248667971.1">
    <property type="nucleotide sequence ID" value="NZ_JALPRX010000068.1"/>
</dbReference>
<dbReference type="SUPFAM" id="SSF54373">
    <property type="entry name" value="FAD-linked reductases, C-terminal domain"/>
    <property type="match status" value="1"/>
</dbReference>
<dbReference type="InterPro" id="IPR006076">
    <property type="entry name" value="FAD-dep_OxRdtase"/>
</dbReference>
<accession>A0A9X1YAI8</accession>
<gene>
    <name evidence="3" type="ORF">M0638_15875</name>
</gene>
<dbReference type="InterPro" id="IPR036188">
    <property type="entry name" value="FAD/NAD-bd_sf"/>
</dbReference>
<organism evidence="3 4">
    <name type="scientific">Roseomonas acroporae</name>
    <dbReference type="NCBI Taxonomy" id="2937791"/>
    <lineage>
        <taxon>Bacteria</taxon>
        <taxon>Pseudomonadati</taxon>
        <taxon>Pseudomonadota</taxon>
        <taxon>Alphaproteobacteria</taxon>
        <taxon>Acetobacterales</taxon>
        <taxon>Roseomonadaceae</taxon>
        <taxon>Roseomonas</taxon>
    </lineage>
</organism>
<dbReference type="EMBL" id="JALPRX010000068">
    <property type="protein sequence ID" value="MCK8785858.1"/>
    <property type="molecule type" value="Genomic_DNA"/>
</dbReference>
<keyword evidence="1" id="KW-0560">Oxidoreductase</keyword>
<name>A0A9X1YAI8_9PROT</name>
<reference evidence="3" key="1">
    <citation type="submission" date="2022-04" db="EMBL/GenBank/DDBJ databases">
        <title>Roseomonas acroporae sp. nov., isolated from coral Acropora digitifera.</title>
        <authorList>
            <person name="Sun H."/>
        </authorList>
    </citation>
    <scope>NUCLEOTIDE SEQUENCE</scope>
    <source>
        <strain evidence="3">NAR14</strain>
    </source>
</reference>
<comment type="caution">
    <text evidence="3">The sequence shown here is derived from an EMBL/GenBank/DDBJ whole genome shotgun (WGS) entry which is preliminary data.</text>
</comment>
<proteinExistence type="predicted"/>
<dbReference type="Proteomes" id="UP001139516">
    <property type="component" value="Unassembled WGS sequence"/>
</dbReference>